<keyword evidence="1" id="KW-0472">Membrane</keyword>
<gene>
    <name evidence="2" type="ORF">C3743_09300</name>
</gene>
<sequence length="74" mass="7897">MSCTRCWDLRPAGAREGSARSALTVAVMGSAVAAVISASYLSVTQKTIDAEPDEARNCAKFTLYRSMNMGIHSI</sequence>
<name>A0A2S5E5S4_9BURK</name>
<keyword evidence="1" id="KW-1133">Transmembrane helix</keyword>
<evidence type="ECO:0000256" key="1">
    <source>
        <dbReference type="SAM" id="Phobius"/>
    </source>
</evidence>
<comment type="caution">
    <text evidence="2">The sequence shown here is derived from an EMBL/GenBank/DDBJ whole genome shotgun (WGS) entry which is preliminary data.</text>
</comment>
<reference evidence="2 3" key="1">
    <citation type="submission" date="2018-01" db="EMBL/GenBank/DDBJ databases">
        <title>Successful Treatment of Persistent Burkholderia cepacia Bacteremia with Ceftazidime-Avibactam.</title>
        <authorList>
            <person name="Tamma P."/>
            <person name="Fan Y."/>
            <person name="Bergman Y."/>
            <person name="Sick-Samuels A."/>
            <person name="Hsu A."/>
            <person name="Timp W."/>
            <person name="Simner P."/>
        </authorList>
    </citation>
    <scope>NUCLEOTIDE SEQUENCE [LARGE SCALE GENOMIC DNA]</scope>
    <source>
        <strain evidence="2 3">170816</strain>
    </source>
</reference>
<accession>A0A2S5E5S4</accession>
<evidence type="ECO:0000313" key="3">
    <source>
        <dbReference type="Proteomes" id="UP000238655"/>
    </source>
</evidence>
<organism evidence="2 3">
    <name type="scientific">Burkholderia contaminans</name>
    <dbReference type="NCBI Taxonomy" id="488447"/>
    <lineage>
        <taxon>Bacteria</taxon>
        <taxon>Pseudomonadati</taxon>
        <taxon>Pseudomonadota</taxon>
        <taxon>Betaproteobacteria</taxon>
        <taxon>Burkholderiales</taxon>
        <taxon>Burkholderiaceae</taxon>
        <taxon>Burkholderia</taxon>
        <taxon>Burkholderia cepacia complex</taxon>
    </lineage>
</organism>
<keyword evidence="1" id="KW-0812">Transmembrane</keyword>
<dbReference type="Proteomes" id="UP000238655">
    <property type="component" value="Chromosome 2"/>
</dbReference>
<protein>
    <submittedName>
        <fullName evidence="2">Uncharacterized protein</fullName>
    </submittedName>
</protein>
<proteinExistence type="predicted"/>
<evidence type="ECO:0000313" key="2">
    <source>
        <dbReference type="EMBL" id="POZ86644.1"/>
    </source>
</evidence>
<dbReference type="AlphaFoldDB" id="A0A2S5E5S4"/>
<feature type="transmembrane region" description="Helical" evidence="1">
    <location>
        <begin position="21"/>
        <end position="41"/>
    </location>
</feature>
<dbReference type="EMBL" id="PQVP01000001">
    <property type="protein sequence ID" value="POZ86644.1"/>
    <property type="molecule type" value="Genomic_DNA"/>
</dbReference>